<gene>
    <name evidence="2" type="ORF">niasHT_020785</name>
</gene>
<dbReference type="PANTHER" id="PTHR46049">
    <property type="entry name" value="AGAP003327-PA"/>
    <property type="match status" value="1"/>
</dbReference>
<proteinExistence type="predicted"/>
<evidence type="ECO:0000313" key="3">
    <source>
        <dbReference type="Proteomes" id="UP001620626"/>
    </source>
</evidence>
<protein>
    <recommendedName>
        <fullName evidence="1">IRS-type PTB domain-containing protein</fullName>
    </recommendedName>
</protein>
<dbReference type="EMBL" id="JBICBT010000780">
    <property type="protein sequence ID" value="KAL3101466.1"/>
    <property type="molecule type" value="Genomic_DNA"/>
</dbReference>
<dbReference type="Gene3D" id="2.30.29.30">
    <property type="entry name" value="Pleckstrin-homology domain (PH domain)/Phosphotyrosine-binding domain (PTB)"/>
    <property type="match status" value="1"/>
</dbReference>
<dbReference type="InterPro" id="IPR002404">
    <property type="entry name" value="IRS_PTB"/>
</dbReference>
<dbReference type="SUPFAM" id="SSF50729">
    <property type="entry name" value="PH domain-like"/>
    <property type="match status" value="1"/>
</dbReference>
<evidence type="ECO:0000313" key="2">
    <source>
        <dbReference type="EMBL" id="KAL3101466.1"/>
    </source>
</evidence>
<organism evidence="2 3">
    <name type="scientific">Heterodera trifolii</name>
    <dbReference type="NCBI Taxonomy" id="157864"/>
    <lineage>
        <taxon>Eukaryota</taxon>
        <taxon>Metazoa</taxon>
        <taxon>Ecdysozoa</taxon>
        <taxon>Nematoda</taxon>
        <taxon>Chromadorea</taxon>
        <taxon>Rhabditida</taxon>
        <taxon>Tylenchina</taxon>
        <taxon>Tylenchomorpha</taxon>
        <taxon>Tylenchoidea</taxon>
        <taxon>Heteroderidae</taxon>
        <taxon>Heteroderinae</taxon>
        <taxon>Heterodera</taxon>
    </lineage>
</organism>
<feature type="domain" description="IRS-type PTB" evidence="1">
    <location>
        <begin position="3"/>
        <end position="74"/>
    </location>
</feature>
<keyword evidence="3" id="KW-1185">Reference proteome</keyword>
<comment type="caution">
    <text evidence="2">The sequence shown here is derived from an EMBL/GenBank/DDBJ whole genome shotgun (WGS) entry which is preliminary data.</text>
</comment>
<evidence type="ECO:0000259" key="1">
    <source>
        <dbReference type="Pfam" id="PF02174"/>
    </source>
</evidence>
<dbReference type="Proteomes" id="UP001620626">
    <property type="component" value="Unassembled WGS sequence"/>
</dbReference>
<dbReference type="InterPro" id="IPR011993">
    <property type="entry name" value="PH-like_dom_sf"/>
</dbReference>
<dbReference type="InterPro" id="IPR051724">
    <property type="entry name" value="Actin_motor_Myosin"/>
</dbReference>
<dbReference type="PANTHER" id="PTHR46049:SF10">
    <property type="entry name" value="MYOSIN VIIA"/>
    <property type="match status" value="1"/>
</dbReference>
<accession>A0ABD2KF09</accession>
<dbReference type="AlphaFoldDB" id="A0ABD2KF09"/>
<sequence>MGSKLLVAINRDGISLYGSESKQHICTYRFEQICQWQPANTYFHITMEKGNRLLFETTLGHKMDDLLTSYIQAMIARREYTTTKCQNERNAKSGNVLPYVPLLAFGDDRREFA</sequence>
<reference evidence="2 3" key="1">
    <citation type="submission" date="2024-10" db="EMBL/GenBank/DDBJ databases">
        <authorList>
            <person name="Kim D."/>
        </authorList>
    </citation>
    <scope>NUCLEOTIDE SEQUENCE [LARGE SCALE GENOMIC DNA]</scope>
    <source>
        <strain evidence="2">BH-2024</strain>
    </source>
</reference>
<dbReference type="Pfam" id="PF02174">
    <property type="entry name" value="IRS"/>
    <property type="match status" value="1"/>
</dbReference>
<name>A0ABD2KF09_9BILA</name>